<evidence type="ECO:0000313" key="9">
    <source>
        <dbReference type="EMBL" id="SKC12267.1"/>
    </source>
</evidence>
<dbReference type="EMBL" id="FUYX01000016">
    <property type="protein sequence ID" value="SKC12267.1"/>
    <property type="molecule type" value="Genomic_DNA"/>
</dbReference>
<dbReference type="AlphaFoldDB" id="A0A1T5GV42"/>
<feature type="transmembrane region" description="Helical" evidence="8">
    <location>
        <begin position="135"/>
        <end position="153"/>
    </location>
</feature>
<evidence type="ECO:0000256" key="4">
    <source>
        <dbReference type="ARBA" id="ARBA00022679"/>
    </source>
</evidence>
<evidence type="ECO:0000313" key="10">
    <source>
        <dbReference type="Proteomes" id="UP000190130"/>
    </source>
</evidence>
<feature type="transmembrane region" description="Helical" evidence="8">
    <location>
        <begin position="187"/>
        <end position="206"/>
    </location>
</feature>
<dbReference type="GO" id="GO:0016763">
    <property type="term" value="F:pentosyltransferase activity"/>
    <property type="evidence" value="ECO:0007669"/>
    <property type="project" value="TreeGrafter"/>
</dbReference>
<dbReference type="RefSeq" id="WP_139384516.1">
    <property type="nucleotide sequence ID" value="NZ_FUYX01000016.1"/>
</dbReference>
<protein>
    <recommendedName>
        <fullName evidence="11">Glycosyltransferase RgtA/B/C/D-like domain-containing protein</fullName>
    </recommendedName>
</protein>
<evidence type="ECO:0000256" key="7">
    <source>
        <dbReference type="ARBA" id="ARBA00023136"/>
    </source>
</evidence>
<dbReference type="GO" id="GO:0009103">
    <property type="term" value="P:lipopolysaccharide biosynthetic process"/>
    <property type="evidence" value="ECO:0007669"/>
    <property type="project" value="UniProtKB-ARBA"/>
</dbReference>
<dbReference type="PANTHER" id="PTHR33908:SF11">
    <property type="entry name" value="MEMBRANE PROTEIN"/>
    <property type="match status" value="1"/>
</dbReference>
<feature type="transmembrane region" description="Helical" evidence="8">
    <location>
        <begin position="51"/>
        <end position="70"/>
    </location>
</feature>
<keyword evidence="2" id="KW-1003">Cell membrane</keyword>
<feature type="transmembrane region" description="Helical" evidence="8">
    <location>
        <begin position="318"/>
        <end position="336"/>
    </location>
</feature>
<name>A0A1T5GV42_9HYPH</name>
<evidence type="ECO:0000256" key="8">
    <source>
        <dbReference type="SAM" id="Phobius"/>
    </source>
</evidence>
<feature type="transmembrane region" description="Helical" evidence="8">
    <location>
        <begin position="159"/>
        <end position="180"/>
    </location>
</feature>
<feature type="transmembrane region" description="Helical" evidence="8">
    <location>
        <begin position="218"/>
        <end position="240"/>
    </location>
</feature>
<evidence type="ECO:0000256" key="1">
    <source>
        <dbReference type="ARBA" id="ARBA00004651"/>
    </source>
</evidence>
<accession>A0A1T5GV42</accession>
<evidence type="ECO:0008006" key="11">
    <source>
        <dbReference type="Google" id="ProtNLM"/>
    </source>
</evidence>
<feature type="transmembrane region" description="Helical" evidence="8">
    <location>
        <begin position="406"/>
        <end position="427"/>
    </location>
</feature>
<feature type="transmembrane region" description="Helical" evidence="8">
    <location>
        <begin position="247"/>
        <end position="266"/>
    </location>
</feature>
<dbReference type="OrthoDB" id="8897807at2"/>
<organism evidence="9 10">
    <name type="scientific">Bosea thiooxidans</name>
    <dbReference type="NCBI Taxonomy" id="53254"/>
    <lineage>
        <taxon>Bacteria</taxon>
        <taxon>Pseudomonadati</taxon>
        <taxon>Pseudomonadota</taxon>
        <taxon>Alphaproteobacteria</taxon>
        <taxon>Hyphomicrobiales</taxon>
        <taxon>Boseaceae</taxon>
        <taxon>Bosea</taxon>
    </lineage>
</organism>
<keyword evidence="4" id="KW-0808">Transferase</keyword>
<dbReference type="PANTHER" id="PTHR33908">
    <property type="entry name" value="MANNOSYLTRANSFERASE YKCB-RELATED"/>
    <property type="match status" value="1"/>
</dbReference>
<evidence type="ECO:0000256" key="2">
    <source>
        <dbReference type="ARBA" id="ARBA00022475"/>
    </source>
</evidence>
<evidence type="ECO:0000256" key="5">
    <source>
        <dbReference type="ARBA" id="ARBA00022692"/>
    </source>
</evidence>
<comment type="subcellular location">
    <subcellularLocation>
        <location evidence="1">Cell membrane</location>
        <topology evidence="1">Multi-pass membrane protein</topology>
    </subcellularLocation>
</comment>
<feature type="transmembrane region" description="Helical" evidence="8">
    <location>
        <begin position="12"/>
        <end position="30"/>
    </location>
</feature>
<sequence length="709" mass="75903">MLPFFMAGWQSGGLRVLPFLLALLMFLLAGCRLPKGDPEGGARVWTRPATLVALIFAFGLMLVLVALPLIENDALEYAAVARFLAKEGNLQRYPMVVADPDSGLYAPSIHPPLFHLALVWGHAWFGENVYLGQRLIALWSAVGATYVVGAVAAREGRQASVYAMLLLTVTPFWLSSVAGYGIDAMRIALFTAAVASIVVVIDAPTPRRGASVGLVNGLAMWTHGIGILAPAFAGTALLALMPVARKWRVMVAFGLTASLSGGGWLLRNLWMFGSAIGDDWPAANWPALAFELDLAVRRGLFTLPGQIIQGALRPWTDVGLFGPVFWIALLAPLLALRQPRAALAVAVIVVFGFTTLALFSVATGSLLVVKNPRYVLTVAPFAAVAAGIVCARLVRTGAAPRRGVQGLLALALLWAAVNLGIRSYGLADLRLALSGQERGFLQKPRFTGGPLLAQLHALNNGRVLSFRPPEVAIYSGHPWIDHFDPRLKALHSSDVTTAATWLGRQGVRFALLPDYSPVTHGRSILGFLLADPRWAEPLAMHRGARLFRLRDSPAAIECAPQALGVTVATYVRRGLGDVLAGVLGIPHLRRLLPGHEPHAVPATAFDWSSANMGELEVVLKQPFEGRFVATLQLAGSGVFAVDAIIGGDDGKTSEIRLIDSLADPNSRAVLGQWQTSFGRKLSALRIKPLAPASGRIELHDVSVCRVAER</sequence>
<dbReference type="GO" id="GO:0005886">
    <property type="term" value="C:plasma membrane"/>
    <property type="evidence" value="ECO:0007669"/>
    <property type="project" value="UniProtKB-SubCell"/>
</dbReference>
<evidence type="ECO:0000256" key="3">
    <source>
        <dbReference type="ARBA" id="ARBA00022676"/>
    </source>
</evidence>
<feature type="transmembrane region" description="Helical" evidence="8">
    <location>
        <begin position="374"/>
        <end position="394"/>
    </location>
</feature>
<proteinExistence type="predicted"/>
<keyword evidence="5 8" id="KW-0812">Transmembrane</keyword>
<keyword evidence="3" id="KW-0328">Glycosyltransferase</keyword>
<keyword evidence="6 8" id="KW-1133">Transmembrane helix</keyword>
<gene>
    <name evidence="9" type="ORF">SAMN05660750_04433</name>
</gene>
<dbReference type="Proteomes" id="UP000190130">
    <property type="component" value="Unassembled WGS sequence"/>
</dbReference>
<keyword evidence="7 8" id="KW-0472">Membrane</keyword>
<reference evidence="9 10" key="1">
    <citation type="submission" date="2017-02" db="EMBL/GenBank/DDBJ databases">
        <authorList>
            <person name="Peterson S.W."/>
        </authorList>
    </citation>
    <scope>NUCLEOTIDE SEQUENCE [LARGE SCALE GENOMIC DNA]</scope>
    <source>
        <strain evidence="9 10">DSM 9653</strain>
    </source>
</reference>
<feature type="transmembrane region" description="Helical" evidence="8">
    <location>
        <begin position="343"/>
        <end position="368"/>
    </location>
</feature>
<dbReference type="InterPro" id="IPR050297">
    <property type="entry name" value="LipidA_mod_glycosyltrf_83"/>
</dbReference>
<evidence type="ECO:0000256" key="6">
    <source>
        <dbReference type="ARBA" id="ARBA00022989"/>
    </source>
</evidence>